<dbReference type="EMBL" id="JARYMX010000008">
    <property type="protein sequence ID" value="KAJ9537298.1"/>
    <property type="molecule type" value="Genomic_DNA"/>
</dbReference>
<organism evidence="1 2">
    <name type="scientific">Centaurea solstitialis</name>
    <name type="common">yellow star-thistle</name>
    <dbReference type="NCBI Taxonomy" id="347529"/>
    <lineage>
        <taxon>Eukaryota</taxon>
        <taxon>Viridiplantae</taxon>
        <taxon>Streptophyta</taxon>
        <taxon>Embryophyta</taxon>
        <taxon>Tracheophyta</taxon>
        <taxon>Spermatophyta</taxon>
        <taxon>Magnoliopsida</taxon>
        <taxon>eudicotyledons</taxon>
        <taxon>Gunneridae</taxon>
        <taxon>Pentapetalae</taxon>
        <taxon>asterids</taxon>
        <taxon>campanulids</taxon>
        <taxon>Asterales</taxon>
        <taxon>Asteraceae</taxon>
        <taxon>Carduoideae</taxon>
        <taxon>Cardueae</taxon>
        <taxon>Centaureinae</taxon>
        <taxon>Centaurea</taxon>
    </lineage>
</organism>
<proteinExistence type="predicted"/>
<name>A0AA38S7N6_9ASTR</name>
<reference evidence="1" key="1">
    <citation type="submission" date="2023-03" db="EMBL/GenBank/DDBJ databases">
        <title>Chromosome-scale reference genome and RAD-based genetic map of yellow starthistle (Centaurea solstitialis) reveal putative structural variation and QTLs associated with invader traits.</title>
        <authorList>
            <person name="Reatini B."/>
            <person name="Cang F.A."/>
            <person name="Jiang Q."/>
            <person name="Mckibben M.T.W."/>
            <person name="Barker M.S."/>
            <person name="Rieseberg L.H."/>
            <person name="Dlugosch K.M."/>
        </authorList>
    </citation>
    <scope>NUCLEOTIDE SEQUENCE</scope>
    <source>
        <strain evidence="1">CAN-66</strain>
        <tissue evidence="1">Leaf</tissue>
    </source>
</reference>
<evidence type="ECO:0000313" key="2">
    <source>
        <dbReference type="Proteomes" id="UP001172457"/>
    </source>
</evidence>
<keyword evidence="2" id="KW-1185">Reference proteome</keyword>
<dbReference type="AlphaFoldDB" id="A0AA38S7N6"/>
<evidence type="ECO:0000313" key="1">
    <source>
        <dbReference type="EMBL" id="KAJ9537298.1"/>
    </source>
</evidence>
<dbReference type="Proteomes" id="UP001172457">
    <property type="component" value="Chromosome 8"/>
</dbReference>
<comment type="caution">
    <text evidence="1">The sequence shown here is derived from an EMBL/GenBank/DDBJ whole genome shotgun (WGS) entry which is preliminary data.</text>
</comment>
<protein>
    <submittedName>
        <fullName evidence="1">Uncharacterized protein</fullName>
    </submittedName>
</protein>
<accession>A0AA38S7N6</accession>
<sequence length="171" mass="19123">MLQAGGRMQLFLRGLIQVEGGACCTLIFEVNESKSVGRILPGKSVTGNLSWWSEGKDSHLRWASRQVKDWDRGLTETMSSSSQGPVMTGLAKDRHLGCQKNGEDFNLRFELRQQGAGDFVEYYCVEVNDVLWSSMVVLKQETITQPAEMEIDSKVHLDFGQTTSLAIFTEI</sequence>
<gene>
    <name evidence="1" type="ORF">OSB04_030031</name>
</gene>